<dbReference type="EMBL" id="JTJU01000051">
    <property type="protein sequence ID" value="OBX08887.1"/>
    <property type="molecule type" value="Genomic_DNA"/>
</dbReference>
<comment type="similarity">
    <text evidence="1">Belongs to the DprA/Smf family.</text>
</comment>
<protein>
    <submittedName>
        <fullName evidence="5">DNA repair protein Smf</fullName>
    </submittedName>
</protein>
<dbReference type="SUPFAM" id="SSF102405">
    <property type="entry name" value="MCP/YpsA-like"/>
    <property type="match status" value="1"/>
</dbReference>
<evidence type="ECO:0000313" key="8">
    <source>
        <dbReference type="Proteomes" id="UP000092649"/>
    </source>
</evidence>
<organism evidence="5 8">
    <name type="scientific">Gallibacterium salpingitidis</name>
    <dbReference type="NCBI Taxonomy" id="505341"/>
    <lineage>
        <taxon>Bacteria</taxon>
        <taxon>Pseudomonadati</taxon>
        <taxon>Pseudomonadota</taxon>
        <taxon>Gammaproteobacteria</taxon>
        <taxon>Pasteurellales</taxon>
        <taxon>Pasteurellaceae</taxon>
        <taxon>Gallibacterium</taxon>
    </lineage>
</organism>
<dbReference type="Pfam" id="PF25317">
    <property type="entry name" value="SAM_SMF"/>
    <property type="match status" value="1"/>
</dbReference>
<dbReference type="InterPro" id="IPR036388">
    <property type="entry name" value="WH-like_DNA-bd_sf"/>
</dbReference>
<feature type="domain" description="Smf/DprA SLOG" evidence="2">
    <location>
        <begin position="75"/>
        <end position="284"/>
    </location>
</feature>
<dbReference type="PANTHER" id="PTHR43022:SF1">
    <property type="entry name" value="PROTEIN SMF"/>
    <property type="match status" value="1"/>
</dbReference>
<dbReference type="Pfam" id="PF02481">
    <property type="entry name" value="DNA_processg_A"/>
    <property type="match status" value="1"/>
</dbReference>
<dbReference type="OrthoDB" id="9785707at2"/>
<feature type="domain" description="Smf/DprA SAM" evidence="4">
    <location>
        <begin position="1"/>
        <end position="66"/>
    </location>
</feature>
<dbReference type="InterPro" id="IPR057338">
    <property type="entry name" value="DprA_SAM"/>
</dbReference>
<sequence length="379" mass="41258">MQTLTTLLRLSLLPQFGATKIEQLLEQISLADLLAYDQTQLRHIGWTTAQINAWFSPNQQLIDELLAWQQQQHHQMITPFDAQYPLLLRQTKAAPPILFVKGNINALSAPQIAVVGSRYCSPYGEHCAKTITSELAQAGLTITSGLALGIDGICHQAALLNQGKSVAVLGCGLNTIYPARHRKLAQQILDTDGALVSELIPDTPPIPENFPRRNRIISGLSFGTLVIEASAKSGSLITARYALEQNREVFAVPGALDNPLSQGCHHLIKQGAWLVESGQDILEILAPQIAAVTPLIPSENTTISVKTTTKSTAPTTVIKPDIPPQHQALYQQLNTATPISPDELAIALQCPIEQLLTDLLELEMLGVIQQIRGGYVRCY</sequence>
<evidence type="ECO:0000259" key="2">
    <source>
        <dbReference type="Pfam" id="PF02481"/>
    </source>
</evidence>
<dbReference type="EMBL" id="JTJL01000001">
    <property type="protein sequence ID" value="OBW96421.1"/>
    <property type="molecule type" value="Genomic_DNA"/>
</dbReference>
<dbReference type="PATRIC" id="fig|505341.3.peg.58"/>
<dbReference type="RefSeq" id="WP_066104132.1">
    <property type="nucleotide sequence ID" value="NZ_JTJL01000001.1"/>
</dbReference>
<keyword evidence="8" id="KW-1185">Reference proteome</keyword>
<dbReference type="NCBIfam" id="TIGR00732">
    <property type="entry name" value="dprA"/>
    <property type="match status" value="1"/>
</dbReference>
<name>A0A1A7Q4R0_9PAST</name>
<dbReference type="InterPro" id="IPR041614">
    <property type="entry name" value="DprA_WH"/>
</dbReference>
<evidence type="ECO:0000313" key="5">
    <source>
        <dbReference type="EMBL" id="OBW96421.1"/>
    </source>
</evidence>
<dbReference type="Proteomes" id="UP000092649">
    <property type="component" value="Unassembled WGS sequence"/>
</dbReference>
<evidence type="ECO:0000313" key="7">
    <source>
        <dbReference type="Proteomes" id="UP000092527"/>
    </source>
</evidence>
<dbReference type="GO" id="GO:0009294">
    <property type="term" value="P:DNA-mediated transformation"/>
    <property type="evidence" value="ECO:0007669"/>
    <property type="project" value="InterPro"/>
</dbReference>
<dbReference type="AlphaFoldDB" id="A0A1A7Q4R0"/>
<dbReference type="Pfam" id="PF17782">
    <property type="entry name" value="WHD_DprA"/>
    <property type="match status" value="1"/>
</dbReference>
<dbReference type="Gene3D" id="3.40.50.450">
    <property type="match status" value="1"/>
</dbReference>
<evidence type="ECO:0000259" key="4">
    <source>
        <dbReference type="Pfam" id="PF25317"/>
    </source>
</evidence>
<feature type="domain" description="DprA winged helix" evidence="3">
    <location>
        <begin position="319"/>
        <end position="374"/>
    </location>
</feature>
<evidence type="ECO:0000259" key="3">
    <source>
        <dbReference type="Pfam" id="PF17782"/>
    </source>
</evidence>
<evidence type="ECO:0000256" key="1">
    <source>
        <dbReference type="ARBA" id="ARBA00006525"/>
    </source>
</evidence>
<evidence type="ECO:0000313" key="6">
    <source>
        <dbReference type="EMBL" id="OBX08887.1"/>
    </source>
</evidence>
<dbReference type="Gene3D" id="1.10.10.10">
    <property type="entry name" value="Winged helix-like DNA-binding domain superfamily/Winged helix DNA-binding domain"/>
    <property type="match status" value="1"/>
</dbReference>
<reference evidence="7 8" key="1">
    <citation type="submission" date="2014-11" db="EMBL/GenBank/DDBJ databases">
        <title>Pan-genome of Gallibacterium spp.</title>
        <authorList>
            <person name="Kudirkiene E."/>
            <person name="Bojesen A.M."/>
        </authorList>
    </citation>
    <scope>NUCLEOTIDE SEQUENCE [LARGE SCALE GENOMIC DNA]</scope>
    <source>
        <strain evidence="6 7">18469/18</strain>
        <strain evidence="5 8">F150</strain>
    </source>
</reference>
<dbReference type="InterPro" id="IPR003488">
    <property type="entry name" value="DprA"/>
</dbReference>
<proteinExistence type="inferred from homology"/>
<dbReference type="Proteomes" id="UP000092527">
    <property type="component" value="Unassembled WGS sequence"/>
</dbReference>
<dbReference type="PANTHER" id="PTHR43022">
    <property type="entry name" value="PROTEIN SMF"/>
    <property type="match status" value="1"/>
</dbReference>
<comment type="caution">
    <text evidence="5">The sequence shown here is derived from an EMBL/GenBank/DDBJ whole genome shotgun (WGS) entry which is preliminary data.</text>
</comment>
<gene>
    <name evidence="5" type="ORF">QS62_00295</name>
    <name evidence="6" type="ORF">QV09_09140</name>
</gene>
<dbReference type="InterPro" id="IPR057666">
    <property type="entry name" value="DrpA_SLOG"/>
</dbReference>
<accession>A0A1A7Q4R0</accession>
<dbReference type="STRING" id="505341.QV08_10165"/>